<dbReference type="GO" id="GO:0031047">
    <property type="term" value="P:regulatory ncRNA-mediated gene silencing"/>
    <property type="evidence" value="ECO:0007669"/>
    <property type="project" value="UniProtKB-KW"/>
</dbReference>
<organism evidence="4 5">
    <name type="scientific">Mesorhabditis spiculigera</name>
    <dbReference type="NCBI Taxonomy" id="96644"/>
    <lineage>
        <taxon>Eukaryota</taxon>
        <taxon>Metazoa</taxon>
        <taxon>Ecdysozoa</taxon>
        <taxon>Nematoda</taxon>
        <taxon>Chromadorea</taxon>
        <taxon>Rhabditida</taxon>
        <taxon>Rhabditina</taxon>
        <taxon>Rhabditomorpha</taxon>
        <taxon>Rhabditoidea</taxon>
        <taxon>Rhabditidae</taxon>
        <taxon>Mesorhabditinae</taxon>
        <taxon>Mesorhabditis</taxon>
    </lineage>
</organism>
<proteinExistence type="inferred from homology"/>
<sequence length="282" mass="32434">MADVEETNRLLDEKYEHDKQRVAEMLRKRTNGCQHKIKKMRWLICSTQTYGLFDGATCYPAELGICEFDFNEGILETFSTPVGPWHIDNEVQRTRALYHASETHQMPLGRRGRLEKPAVCMEILGRTEPRLAAAHGVRVGLYRDEIDDHSRGFYHLEHSPKRRPLVCLRHEFRLVQASLRELCQSVNLQYEGFPKADDDFILAEALVDAVAEFFDGEPLREYPAFLKGLGSRLPRESVTPWEKRDGALFCPLHRPDRNSCCAAVTVSRAAYILLYALDHMLD</sequence>
<evidence type="ECO:0000256" key="1">
    <source>
        <dbReference type="ARBA" id="ARBA00007057"/>
    </source>
</evidence>
<dbReference type="GO" id="GO:0060964">
    <property type="term" value="P:regulation of miRNA-mediated gene silencing"/>
    <property type="evidence" value="ECO:0007669"/>
    <property type="project" value="InterPro"/>
</dbReference>
<dbReference type="InterPro" id="IPR024970">
    <property type="entry name" value="Maelstrom"/>
</dbReference>
<keyword evidence="2" id="KW-0943">RNA-mediated gene silencing</keyword>
<protein>
    <recommendedName>
        <fullName evidence="3">Maelstrom domain-containing protein</fullName>
    </recommendedName>
</protein>
<evidence type="ECO:0000256" key="2">
    <source>
        <dbReference type="ARBA" id="ARBA00023158"/>
    </source>
</evidence>
<dbReference type="Proteomes" id="UP001177023">
    <property type="component" value="Unassembled WGS sequence"/>
</dbReference>
<keyword evidence="5" id="KW-1185">Reference proteome</keyword>
<evidence type="ECO:0000313" key="4">
    <source>
        <dbReference type="EMBL" id="CAJ0569860.1"/>
    </source>
</evidence>
<feature type="domain" description="Maelstrom" evidence="3">
    <location>
        <begin position="57"/>
        <end position="275"/>
    </location>
</feature>
<dbReference type="EMBL" id="CATQJA010002168">
    <property type="protein sequence ID" value="CAJ0569860.1"/>
    <property type="molecule type" value="Genomic_DNA"/>
</dbReference>
<gene>
    <name evidence="4" type="ORF">MSPICULIGERA_LOCUS8318</name>
</gene>
<name>A0AA36FWK9_9BILA</name>
<feature type="non-terminal residue" evidence="4">
    <location>
        <position position="1"/>
    </location>
</feature>
<dbReference type="Pfam" id="PF13017">
    <property type="entry name" value="Maelstrom"/>
    <property type="match status" value="1"/>
</dbReference>
<comment type="caution">
    <text evidence="4">The sequence shown here is derived from an EMBL/GenBank/DDBJ whole genome shotgun (WGS) entry which is preliminary data.</text>
</comment>
<accession>A0AA36FWK9</accession>
<dbReference type="AlphaFoldDB" id="A0AA36FWK9"/>
<evidence type="ECO:0000259" key="3">
    <source>
        <dbReference type="Pfam" id="PF13017"/>
    </source>
</evidence>
<comment type="similarity">
    <text evidence="1">Belongs to the maelstrom family.</text>
</comment>
<reference evidence="4" key="1">
    <citation type="submission" date="2023-06" db="EMBL/GenBank/DDBJ databases">
        <authorList>
            <person name="Delattre M."/>
        </authorList>
    </citation>
    <scope>NUCLEOTIDE SEQUENCE</scope>
    <source>
        <strain evidence="4">AF72</strain>
    </source>
</reference>
<evidence type="ECO:0000313" key="5">
    <source>
        <dbReference type="Proteomes" id="UP001177023"/>
    </source>
</evidence>